<dbReference type="Proteomes" id="UP001186944">
    <property type="component" value="Unassembled WGS sequence"/>
</dbReference>
<feature type="region of interest" description="Disordered" evidence="1">
    <location>
        <begin position="326"/>
        <end position="347"/>
    </location>
</feature>
<feature type="transmembrane region" description="Helical" evidence="2">
    <location>
        <begin position="28"/>
        <end position="50"/>
    </location>
</feature>
<evidence type="ECO:0000313" key="3">
    <source>
        <dbReference type="EMBL" id="KAK3100229.1"/>
    </source>
</evidence>
<accession>A0AA88Y8P7</accession>
<feature type="transmembrane region" description="Helical" evidence="2">
    <location>
        <begin position="101"/>
        <end position="119"/>
    </location>
</feature>
<keyword evidence="2" id="KW-0812">Transmembrane</keyword>
<feature type="transmembrane region" description="Helical" evidence="2">
    <location>
        <begin position="492"/>
        <end position="512"/>
    </location>
</feature>
<evidence type="ECO:0000256" key="2">
    <source>
        <dbReference type="SAM" id="Phobius"/>
    </source>
</evidence>
<reference evidence="3" key="1">
    <citation type="submission" date="2019-08" db="EMBL/GenBank/DDBJ databases">
        <title>The improved chromosome-level genome for the pearl oyster Pinctada fucata martensii using PacBio sequencing and Hi-C.</title>
        <authorList>
            <person name="Zheng Z."/>
        </authorList>
    </citation>
    <scope>NUCLEOTIDE SEQUENCE</scope>
    <source>
        <strain evidence="3">ZZ-2019</strain>
        <tissue evidence="3">Adductor muscle</tissue>
    </source>
</reference>
<evidence type="ECO:0000256" key="1">
    <source>
        <dbReference type="SAM" id="MobiDB-lite"/>
    </source>
</evidence>
<feature type="compositionally biased region" description="Polar residues" evidence="1">
    <location>
        <begin position="390"/>
        <end position="409"/>
    </location>
</feature>
<protein>
    <submittedName>
        <fullName evidence="3">Uncharacterized protein</fullName>
    </submittedName>
</protein>
<dbReference type="EMBL" id="VSWD01000006">
    <property type="protein sequence ID" value="KAK3100229.1"/>
    <property type="molecule type" value="Genomic_DNA"/>
</dbReference>
<organism evidence="3 4">
    <name type="scientific">Pinctada imbricata</name>
    <name type="common">Atlantic pearl-oyster</name>
    <name type="synonym">Pinctada martensii</name>
    <dbReference type="NCBI Taxonomy" id="66713"/>
    <lineage>
        <taxon>Eukaryota</taxon>
        <taxon>Metazoa</taxon>
        <taxon>Spiralia</taxon>
        <taxon>Lophotrochozoa</taxon>
        <taxon>Mollusca</taxon>
        <taxon>Bivalvia</taxon>
        <taxon>Autobranchia</taxon>
        <taxon>Pteriomorphia</taxon>
        <taxon>Pterioida</taxon>
        <taxon>Pterioidea</taxon>
        <taxon>Pteriidae</taxon>
        <taxon>Pinctada</taxon>
    </lineage>
</organism>
<feature type="region of interest" description="Disordered" evidence="1">
    <location>
        <begin position="390"/>
        <end position="413"/>
    </location>
</feature>
<gene>
    <name evidence="3" type="ORF">FSP39_016611</name>
</gene>
<comment type="caution">
    <text evidence="3">The sequence shown here is derived from an EMBL/GenBank/DDBJ whole genome shotgun (WGS) entry which is preliminary data.</text>
</comment>
<sequence length="546" mass="62226">MRKYNNSNSTNTPQEGNLTDHDLLLNKLAVILPFVILFLSLGLYILVIVVEFQRRILKHVAVLILSIYIEILVVLETISLVSQVFHSLYLPDVLQRGYEPFMINSYCLLQIIFLKMTRLDVKPIRYNGIKCVAISTVLLILTLVIPDVLIYFTTENIDKIQLSDIALILYGVYLAACFVISAPKLRKYTRETDMARKNISIQSISRKLDTASNNSSLSTSLRIRTPRIRYSGNMVKLIKDPETSESSNETLQITKKRFSDSDIKIYLGASRSQIEKRRRSAEGHSEGYRTCMDWTSGSREDFFSLTSFKDSPLFSFRRKSAVSSNWSKEDISTRRRRSRGGSTDKISYTSTADPSLYKIAPAIGRKQASINSIKQEENLTDQLRVSDTHSFGASENSSQSSYKSDSTVGDSKRRTKVLENVKSRISRVHANAHPDSGYVADCELISIASETHDAKRNSLSQMNESPFGMRLPCSSSFLSLYRLNQARLLRRLLMITYITSTFLFAICIFKIYKIILNNDRPSWLQDKSGSLWFVMLSVERWVYHAD</sequence>
<keyword evidence="2" id="KW-1133">Transmembrane helix</keyword>
<keyword evidence="4" id="KW-1185">Reference proteome</keyword>
<keyword evidence="2" id="KW-0472">Membrane</keyword>
<feature type="transmembrane region" description="Helical" evidence="2">
    <location>
        <begin position="165"/>
        <end position="182"/>
    </location>
</feature>
<feature type="transmembrane region" description="Helical" evidence="2">
    <location>
        <begin position="62"/>
        <end position="81"/>
    </location>
</feature>
<evidence type="ECO:0000313" key="4">
    <source>
        <dbReference type="Proteomes" id="UP001186944"/>
    </source>
</evidence>
<proteinExistence type="predicted"/>
<name>A0AA88Y8P7_PINIB</name>
<feature type="transmembrane region" description="Helical" evidence="2">
    <location>
        <begin position="131"/>
        <end position="153"/>
    </location>
</feature>
<dbReference type="AlphaFoldDB" id="A0AA88Y8P7"/>